<sequence>MNKRIRVILGLVGSFILCLFGVYGLVSENPISSLAYAPIILAVGGFIGFIGGMIELKKINGA</sequence>
<dbReference type="KEGG" id="bda:FSZ17_01415"/>
<keyword evidence="3" id="KW-1185">Reference proteome</keyword>
<name>A0A5B8ZAK9_CYTDA</name>
<dbReference type="EMBL" id="CP042593">
    <property type="protein sequence ID" value="QED49964.1"/>
    <property type="molecule type" value="Genomic_DNA"/>
</dbReference>
<dbReference type="OrthoDB" id="2927302at2"/>
<proteinExistence type="predicted"/>
<keyword evidence="1" id="KW-0812">Transmembrane</keyword>
<evidence type="ECO:0000313" key="2">
    <source>
        <dbReference type="EMBL" id="QED49964.1"/>
    </source>
</evidence>
<dbReference type="AlphaFoldDB" id="A0A5B8ZAK9"/>
<keyword evidence="1" id="KW-0472">Membrane</keyword>
<dbReference type="Proteomes" id="UP000321555">
    <property type="component" value="Chromosome"/>
</dbReference>
<keyword evidence="1" id="KW-1133">Transmembrane helix</keyword>
<gene>
    <name evidence="2" type="ORF">FSZ17_01415</name>
</gene>
<organism evidence="2 3">
    <name type="scientific">Cytobacillus dafuensis</name>
    <name type="common">Bacillus dafuensis</name>
    <dbReference type="NCBI Taxonomy" id="1742359"/>
    <lineage>
        <taxon>Bacteria</taxon>
        <taxon>Bacillati</taxon>
        <taxon>Bacillota</taxon>
        <taxon>Bacilli</taxon>
        <taxon>Bacillales</taxon>
        <taxon>Bacillaceae</taxon>
        <taxon>Cytobacillus</taxon>
    </lineage>
</organism>
<accession>A0A5B8ZAK9</accession>
<evidence type="ECO:0000256" key="1">
    <source>
        <dbReference type="SAM" id="Phobius"/>
    </source>
</evidence>
<evidence type="ECO:0000313" key="3">
    <source>
        <dbReference type="Proteomes" id="UP000321555"/>
    </source>
</evidence>
<feature type="transmembrane region" description="Helical" evidence="1">
    <location>
        <begin position="34"/>
        <end position="54"/>
    </location>
</feature>
<reference evidence="3" key="1">
    <citation type="submission" date="2019-08" db="EMBL/GenBank/DDBJ databases">
        <authorList>
            <person name="Zheng X."/>
        </authorList>
    </citation>
    <scope>NUCLEOTIDE SEQUENCE [LARGE SCALE GENOMIC DNA]</scope>
    <source>
        <strain evidence="3">FJAT-25496</strain>
    </source>
</reference>
<protein>
    <submittedName>
        <fullName evidence="2">Uncharacterized protein</fullName>
    </submittedName>
</protein>